<dbReference type="InterPro" id="IPR011990">
    <property type="entry name" value="TPR-like_helical_dom_sf"/>
</dbReference>
<proteinExistence type="predicted"/>
<dbReference type="EMBL" id="JAANQT010000212">
    <property type="protein sequence ID" value="KAG1313184.1"/>
    <property type="molecule type" value="Genomic_DNA"/>
</dbReference>
<dbReference type="NCBIfam" id="TIGR00756">
    <property type="entry name" value="PPR"/>
    <property type="match status" value="1"/>
</dbReference>
<dbReference type="InterPro" id="IPR002885">
    <property type="entry name" value="PPR_rpt"/>
</dbReference>
<dbReference type="Gene3D" id="1.25.40.10">
    <property type="entry name" value="Tetratricopeptide repeat domain"/>
    <property type="match status" value="3"/>
</dbReference>
<name>A0A9P7BVN7_RHIOR</name>
<keyword evidence="3" id="KW-1185">Reference proteome</keyword>
<dbReference type="OrthoDB" id="185373at2759"/>
<sequence>MPYRPVTTRVNLLDHFRNELYHPEKYTTHLKIESPIAETTITRRVARKRLLKSYCRLKTQEPQSLAELTREDIDQFLMRFTVHTDYLVAKRPMVEAFYILKELKEGKFIHVPFGVQEAEQMICLAAELKYFDKAVDLLKEYALEKKLLLSMQTYDAVLQLLSEKKNIAELEFWLGHIANTPHLSLTEDTIRSVTLCYLGHGQLESAAMYVKKNHTGLKLTQLVADYGQNDVELIERVLNYFASQALSNRKLHLTRKIYMQKTELGISSFKLLKQLISRCIHKGELRTGEIVLDGAISLNDLRGAQLCSDYLINAYLSEKNIKQSLTIWEKMVEGGMELEQSTLDGLLIHCAKLKYHTDVLRLYRRYQEIYPNMTMEAQVYAVRCLVMTKELTTAKILSKNLVESMPNMNKSLAKLTARTLFSLSAKSGDIGLFERTFNQVEGLDLDLRHKGLTSLVSCYLKRNNVLAAKMAFKNMAKHTDGPDVVDFNILMRTVVLEDKTMNHEKILEILKHMALVNITPNHTTMRTMLSYYEQGSSMLPQIYKKLLEMPLRGSDQVFLNNIAISKLLTKYNIEDIAGRFFYNDRGLILPNQRGKPIERDGITYKILLVASLENKKYISITEKLLKDMLARGIKPTRKLYESFINRLCEQGRINKAKRYIEEMEKNIGERPNQKTYTKLVDGLYNINRPELAMEVIKTNIGQEAMDRQVRRRLEGRPKHK</sequence>
<evidence type="ECO:0000256" key="1">
    <source>
        <dbReference type="ARBA" id="ARBA00022737"/>
    </source>
</evidence>
<evidence type="ECO:0000313" key="2">
    <source>
        <dbReference type="EMBL" id="KAG1313184.1"/>
    </source>
</evidence>
<comment type="caution">
    <text evidence="2">The sequence shown here is derived from an EMBL/GenBank/DDBJ whole genome shotgun (WGS) entry which is preliminary data.</text>
</comment>
<reference evidence="2" key="1">
    <citation type="journal article" date="2020" name="Microb. Genom.">
        <title>Genetic diversity of clinical and environmental Mucorales isolates obtained from an investigation of mucormycosis cases among solid organ transplant recipients.</title>
        <authorList>
            <person name="Nguyen M.H."/>
            <person name="Kaul D."/>
            <person name="Muto C."/>
            <person name="Cheng S.J."/>
            <person name="Richter R.A."/>
            <person name="Bruno V.M."/>
            <person name="Liu G."/>
            <person name="Beyhan S."/>
            <person name="Sundermann A.J."/>
            <person name="Mounaud S."/>
            <person name="Pasculle A.W."/>
            <person name="Nierman W.C."/>
            <person name="Driscoll E."/>
            <person name="Cumbie R."/>
            <person name="Clancy C.J."/>
            <person name="Dupont C.L."/>
        </authorList>
    </citation>
    <scope>NUCLEOTIDE SEQUENCE</scope>
    <source>
        <strain evidence="2">GL11</strain>
    </source>
</reference>
<accession>A0A9P7BVN7</accession>
<dbReference type="PANTHER" id="PTHR47939:SF13">
    <property type="entry name" value="OS03G0201400 PROTEIN"/>
    <property type="match status" value="1"/>
</dbReference>
<dbReference type="Proteomes" id="UP000716291">
    <property type="component" value="Unassembled WGS sequence"/>
</dbReference>
<dbReference type="InterPro" id="IPR050667">
    <property type="entry name" value="PPR-containing_protein"/>
</dbReference>
<dbReference type="Pfam" id="PF13041">
    <property type="entry name" value="PPR_2"/>
    <property type="match status" value="1"/>
</dbReference>
<protein>
    <recommendedName>
        <fullName evidence="4">Pentatricopeptide repeat-containing protein</fullName>
    </recommendedName>
</protein>
<keyword evidence="1" id="KW-0677">Repeat</keyword>
<evidence type="ECO:0000313" key="3">
    <source>
        <dbReference type="Proteomes" id="UP000716291"/>
    </source>
</evidence>
<organism evidence="2 3">
    <name type="scientific">Rhizopus oryzae</name>
    <name type="common">Mucormycosis agent</name>
    <name type="synonym">Rhizopus arrhizus var. delemar</name>
    <dbReference type="NCBI Taxonomy" id="64495"/>
    <lineage>
        <taxon>Eukaryota</taxon>
        <taxon>Fungi</taxon>
        <taxon>Fungi incertae sedis</taxon>
        <taxon>Mucoromycota</taxon>
        <taxon>Mucoromycotina</taxon>
        <taxon>Mucoromycetes</taxon>
        <taxon>Mucorales</taxon>
        <taxon>Mucorineae</taxon>
        <taxon>Rhizopodaceae</taxon>
        <taxon>Rhizopus</taxon>
    </lineage>
</organism>
<dbReference type="AlphaFoldDB" id="A0A9P7BVN7"/>
<gene>
    <name evidence="2" type="ORF">G6F64_002440</name>
</gene>
<evidence type="ECO:0008006" key="4">
    <source>
        <dbReference type="Google" id="ProtNLM"/>
    </source>
</evidence>
<dbReference type="PANTHER" id="PTHR47939">
    <property type="entry name" value="MEMBRANE-ASSOCIATED SALT-INDUCIBLE PROTEIN-LIKE"/>
    <property type="match status" value="1"/>
</dbReference>